<dbReference type="EMBL" id="CAICTM010000264">
    <property type="protein sequence ID" value="CAB9506391.1"/>
    <property type="molecule type" value="Genomic_DNA"/>
</dbReference>
<sequence length="386" mass="42693">MHNLESLKLDFHNCRALKSIQRLGESLPALHRLSYISLNLAQAGIDSLDDFWEHLAAASSVKRCSFEIALSTTTDGIASSLAVGISTLSSLEVCEVILNGYNEAVFDIGESLASTSRVPILRVRAAETVPKIEGVPLSKMRAGLEGLKVLEWAGDDIKSLPIVLGSATRLSTLDLKNTRYNTFWDNVGPGLAKPIVQMSWLEVLALDLHDMNLIDCVLELFSAFSTASFERLKKLHVVFTSEFSNRGTGGNIVCLDDFAIFSGQRMPLMKSLRLAFCVEECYYDWDYNWNRELFSNISGFADGLRALNGRLDDLEVKLKDFFVTRNSIARVLQAAVDCVDGATKLDLELGSLPRIQSVEDLCDALCRTEKESLQSEKLSLPTQLTL</sequence>
<gene>
    <name evidence="1" type="ORF">SEMRO_265_G102850.1</name>
</gene>
<dbReference type="Proteomes" id="UP001153069">
    <property type="component" value="Unassembled WGS sequence"/>
</dbReference>
<evidence type="ECO:0000313" key="1">
    <source>
        <dbReference type="EMBL" id="CAB9506391.1"/>
    </source>
</evidence>
<name>A0A9N8DQ07_9STRA</name>
<comment type="caution">
    <text evidence="1">The sequence shown here is derived from an EMBL/GenBank/DDBJ whole genome shotgun (WGS) entry which is preliminary data.</text>
</comment>
<reference evidence="1" key="1">
    <citation type="submission" date="2020-06" db="EMBL/GenBank/DDBJ databases">
        <authorList>
            <consortium name="Plant Systems Biology data submission"/>
        </authorList>
    </citation>
    <scope>NUCLEOTIDE SEQUENCE</scope>
    <source>
        <strain evidence="1">D6</strain>
    </source>
</reference>
<proteinExistence type="predicted"/>
<dbReference type="InterPro" id="IPR032675">
    <property type="entry name" value="LRR_dom_sf"/>
</dbReference>
<accession>A0A9N8DQ07</accession>
<dbReference type="Gene3D" id="3.80.10.10">
    <property type="entry name" value="Ribonuclease Inhibitor"/>
    <property type="match status" value="1"/>
</dbReference>
<dbReference type="AlphaFoldDB" id="A0A9N8DQ07"/>
<dbReference type="SUPFAM" id="SSF52047">
    <property type="entry name" value="RNI-like"/>
    <property type="match status" value="1"/>
</dbReference>
<organism evidence="1 2">
    <name type="scientific">Seminavis robusta</name>
    <dbReference type="NCBI Taxonomy" id="568900"/>
    <lineage>
        <taxon>Eukaryota</taxon>
        <taxon>Sar</taxon>
        <taxon>Stramenopiles</taxon>
        <taxon>Ochrophyta</taxon>
        <taxon>Bacillariophyta</taxon>
        <taxon>Bacillariophyceae</taxon>
        <taxon>Bacillariophycidae</taxon>
        <taxon>Naviculales</taxon>
        <taxon>Naviculaceae</taxon>
        <taxon>Seminavis</taxon>
    </lineage>
</organism>
<keyword evidence="2" id="KW-1185">Reference proteome</keyword>
<protein>
    <submittedName>
        <fullName evidence="1">Uncharacterized protein</fullName>
    </submittedName>
</protein>
<evidence type="ECO:0000313" key="2">
    <source>
        <dbReference type="Proteomes" id="UP001153069"/>
    </source>
</evidence>